<evidence type="ECO:0000313" key="1">
    <source>
        <dbReference type="EMBL" id="SVB95766.1"/>
    </source>
</evidence>
<accession>A0A382I814</accession>
<name>A0A382I814_9ZZZZ</name>
<proteinExistence type="predicted"/>
<gene>
    <name evidence="1" type="ORF">METZ01_LOCUS248620</name>
</gene>
<organism evidence="1">
    <name type="scientific">marine metagenome</name>
    <dbReference type="NCBI Taxonomy" id="408172"/>
    <lineage>
        <taxon>unclassified sequences</taxon>
        <taxon>metagenomes</taxon>
        <taxon>ecological metagenomes</taxon>
    </lineage>
</organism>
<sequence length="41" mass="4833">MFHLVYLLVFLGEPNIYQNLVCFTMCVGFYLEELGKWSSIN</sequence>
<dbReference type="EMBL" id="UINC01065764">
    <property type="protein sequence ID" value="SVB95766.1"/>
    <property type="molecule type" value="Genomic_DNA"/>
</dbReference>
<reference evidence="1" key="1">
    <citation type="submission" date="2018-05" db="EMBL/GenBank/DDBJ databases">
        <authorList>
            <person name="Lanie J.A."/>
            <person name="Ng W.-L."/>
            <person name="Kazmierczak K.M."/>
            <person name="Andrzejewski T.M."/>
            <person name="Davidsen T.M."/>
            <person name="Wayne K.J."/>
            <person name="Tettelin H."/>
            <person name="Glass J.I."/>
            <person name="Rusch D."/>
            <person name="Podicherti R."/>
            <person name="Tsui H.-C.T."/>
            <person name="Winkler M.E."/>
        </authorList>
    </citation>
    <scope>NUCLEOTIDE SEQUENCE</scope>
</reference>
<dbReference type="AlphaFoldDB" id="A0A382I814"/>
<protein>
    <submittedName>
        <fullName evidence="1">Uncharacterized protein</fullName>
    </submittedName>
</protein>